<feature type="non-terminal residue" evidence="2">
    <location>
        <position position="1"/>
    </location>
</feature>
<evidence type="ECO:0000256" key="1">
    <source>
        <dbReference type="SAM" id="MobiDB-lite"/>
    </source>
</evidence>
<dbReference type="EMBL" id="WJQU01003923">
    <property type="protein sequence ID" value="KAJ6621054.1"/>
    <property type="molecule type" value="Genomic_DNA"/>
</dbReference>
<sequence>SLTEDKPAPKPREVKQDAGATGISQDGVLKSQDGVMLSTLKPESHSRDDILQSIYGNPIPPQFQNRADNIVYVDGSTLDSSKLTQVKTDLFKYSGDIEVFPSDVKDKPRCSNNRGGSSNWNLPTTTNTATKSSSSRSAGNASQPGGQLFYHYTSTAGANGIRKDLTLKSNYGVMLSTLKPENHSRDDILHSIHGSTIPPQFKNRADNIVYVEGSTLDPSKLSQIKPDLFKYSGDITISPNDVQDKPRCVGRQPSNGSTNANTTGSSGSSATIRAQQPN</sequence>
<name>A0A9Q0MIH5_9DIPT</name>
<feature type="compositionally biased region" description="Low complexity" evidence="1">
    <location>
        <begin position="254"/>
        <end position="271"/>
    </location>
</feature>
<feature type="non-terminal residue" evidence="2">
    <location>
        <position position="278"/>
    </location>
</feature>
<feature type="region of interest" description="Disordered" evidence="1">
    <location>
        <begin position="239"/>
        <end position="278"/>
    </location>
</feature>
<proteinExistence type="predicted"/>
<feature type="region of interest" description="Disordered" evidence="1">
    <location>
        <begin position="1"/>
        <end position="29"/>
    </location>
</feature>
<dbReference type="AlphaFoldDB" id="A0A9Q0MIH5"/>
<evidence type="ECO:0000313" key="2">
    <source>
        <dbReference type="EMBL" id="KAJ6621054.1"/>
    </source>
</evidence>
<feature type="compositionally biased region" description="Low complexity" evidence="1">
    <location>
        <begin position="124"/>
        <end position="142"/>
    </location>
</feature>
<evidence type="ECO:0000313" key="3">
    <source>
        <dbReference type="Proteomes" id="UP001151699"/>
    </source>
</evidence>
<dbReference type="Proteomes" id="UP001151699">
    <property type="component" value="Unassembled WGS sequence"/>
</dbReference>
<feature type="compositionally biased region" description="Polar residues" evidence="1">
    <location>
        <begin position="110"/>
        <end position="123"/>
    </location>
</feature>
<comment type="caution">
    <text evidence="2">The sequence shown here is derived from an EMBL/GenBank/DDBJ whole genome shotgun (WGS) entry which is preliminary data.</text>
</comment>
<dbReference type="OrthoDB" id="8376804at2759"/>
<organism evidence="2 3">
    <name type="scientific">Pseudolycoriella hygida</name>
    <dbReference type="NCBI Taxonomy" id="35572"/>
    <lineage>
        <taxon>Eukaryota</taxon>
        <taxon>Metazoa</taxon>
        <taxon>Ecdysozoa</taxon>
        <taxon>Arthropoda</taxon>
        <taxon>Hexapoda</taxon>
        <taxon>Insecta</taxon>
        <taxon>Pterygota</taxon>
        <taxon>Neoptera</taxon>
        <taxon>Endopterygota</taxon>
        <taxon>Diptera</taxon>
        <taxon>Nematocera</taxon>
        <taxon>Sciaroidea</taxon>
        <taxon>Sciaridae</taxon>
        <taxon>Pseudolycoriella</taxon>
    </lineage>
</organism>
<feature type="region of interest" description="Disordered" evidence="1">
    <location>
        <begin position="103"/>
        <end position="143"/>
    </location>
</feature>
<gene>
    <name evidence="2" type="ORF">Bhyg_17187</name>
</gene>
<accession>A0A9Q0MIH5</accession>
<protein>
    <submittedName>
        <fullName evidence="2">Uncharacterized protein</fullName>
    </submittedName>
</protein>
<keyword evidence="3" id="KW-1185">Reference proteome</keyword>
<reference evidence="2" key="1">
    <citation type="submission" date="2022-07" db="EMBL/GenBank/DDBJ databases">
        <authorList>
            <person name="Trinca V."/>
            <person name="Uliana J.V.C."/>
            <person name="Torres T.T."/>
            <person name="Ward R.J."/>
            <person name="Monesi N."/>
        </authorList>
    </citation>
    <scope>NUCLEOTIDE SEQUENCE</scope>
    <source>
        <strain evidence="2">HSMRA1968</strain>
        <tissue evidence="2">Whole embryos</tissue>
    </source>
</reference>
<feature type="compositionally biased region" description="Basic and acidic residues" evidence="1">
    <location>
        <begin position="1"/>
        <end position="16"/>
    </location>
</feature>